<name>A0ABT5APR6_9CYAN</name>
<comment type="caution">
    <text evidence="2">The sequence shown here is derived from an EMBL/GenBank/DDBJ whole genome shotgun (WGS) entry which is preliminary data.</text>
</comment>
<reference evidence="2 3" key="1">
    <citation type="submission" date="2023-01" db="EMBL/GenBank/DDBJ databases">
        <title>Genomes from the Australian National Cyanobacteria Reference Collection.</title>
        <authorList>
            <person name="Willis A."/>
            <person name="Lee E.M.F."/>
        </authorList>
    </citation>
    <scope>NUCLEOTIDE SEQUENCE [LARGE SCALE GENOMIC DNA]</scope>
    <source>
        <strain evidence="2 3">CS-1033</strain>
    </source>
</reference>
<feature type="domain" description="DUF2281" evidence="1">
    <location>
        <begin position="8"/>
        <end position="41"/>
    </location>
</feature>
<dbReference type="Pfam" id="PF10047">
    <property type="entry name" value="DUF2281"/>
    <property type="match status" value="1"/>
</dbReference>
<accession>A0ABT5APR6</accession>
<gene>
    <name evidence="2" type="ORF">PN457_06500</name>
</gene>
<sequence>MLTLETAIQKIQQLPPEQQKKVIEFVEFLEFQSSQTPDQQTPTATETPKTSFAAATKEFIGCLDSNLQDLSHNPQYLEKFGQS</sequence>
<organism evidence="2 3">
    <name type="scientific">Anabaenopsis arnoldii</name>
    <dbReference type="NCBI Taxonomy" id="2152938"/>
    <lineage>
        <taxon>Bacteria</taxon>
        <taxon>Bacillati</taxon>
        <taxon>Cyanobacteriota</taxon>
        <taxon>Cyanophyceae</taxon>
        <taxon>Nostocales</taxon>
        <taxon>Nodulariaceae</taxon>
        <taxon>Anabaenopsis</taxon>
    </lineage>
</organism>
<proteinExistence type="predicted"/>
<keyword evidence="3" id="KW-1185">Reference proteome</keyword>
<evidence type="ECO:0000313" key="2">
    <source>
        <dbReference type="EMBL" id="MDB9539313.1"/>
    </source>
</evidence>
<evidence type="ECO:0000313" key="3">
    <source>
        <dbReference type="Proteomes" id="UP001212499"/>
    </source>
</evidence>
<dbReference type="EMBL" id="JAQMUH010000082">
    <property type="protein sequence ID" value="MDB9539313.1"/>
    <property type="molecule type" value="Genomic_DNA"/>
</dbReference>
<dbReference type="RefSeq" id="WP_271732140.1">
    <property type="nucleotide sequence ID" value="NZ_JANQDP010000083.1"/>
</dbReference>
<evidence type="ECO:0000259" key="1">
    <source>
        <dbReference type="Pfam" id="PF10047"/>
    </source>
</evidence>
<dbReference type="InterPro" id="IPR018739">
    <property type="entry name" value="DUF2281"/>
</dbReference>
<dbReference type="Proteomes" id="UP001212499">
    <property type="component" value="Unassembled WGS sequence"/>
</dbReference>
<protein>
    <submittedName>
        <fullName evidence="2">DUF2281 domain-containing protein</fullName>
    </submittedName>
</protein>